<dbReference type="Proteomes" id="UP001237642">
    <property type="component" value="Unassembled WGS sequence"/>
</dbReference>
<organism evidence="1 2">
    <name type="scientific">Heracleum sosnowskyi</name>
    <dbReference type="NCBI Taxonomy" id="360622"/>
    <lineage>
        <taxon>Eukaryota</taxon>
        <taxon>Viridiplantae</taxon>
        <taxon>Streptophyta</taxon>
        <taxon>Embryophyta</taxon>
        <taxon>Tracheophyta</taxon>
        <taxon>Spermatophyta</taxon>
        <taxon>Magnoliopsida</taxon>
        <taxon>eudicotyledons</taxon>
        <taxon>Gunneridae</taxon>
        <taxon>Pentapetalae</taxon>
        <taxon>asterids</taxon>
        <taxon>campanulids</taxon>
        <taxon>Apiales</taxon>
        <taxon>Apiaceae</taxon>
        <taxon>Apioideae</taxon>
        <taxon>apioid superclade</taxon>
        <taxon>Tordylieae</taxon>
        <taxon>Tordyliinae</taxon>
        <taxon>Heracleum</taxon>
    </lineage>
</organism>
<evidence type="ECO:0000313" key="1">
    <source>
        <dbReference type="EMBL" id="KAK1356995.1"/>
    </source>
</evidence>
<name>A0AAD8GZS4_9APIA</name>
<sequence>MAIPTDCSWILKSVLKFRPLARRFLSFAIGNGNDTSLWFDPVISQANSSKLATINSVITSGSWTLPRVNSRRHHLSTNLISWLTEFNFPQFDMEKWDVISWNDIPLHKLRTGHIWDAVRSIESMSVLEEMLQELGSEMGTYVNWFQIPDTRFNRKL</sequence>
<gene>
    <name evidence="1" type="ORF">POM88_050251</name>
</gene>
<evidence type="ECO:0000313" key="2">
    <source>
        <dbReference type="Proteomes" id="UP001237642"/>
    </source>
</evidence>
<reference evidence="1" key="1">
    <citation type="submission" date="2023-02" db="EMBL/GenBank/DDBJ databases">
        <title>Genome of toxic invasive species Heracleum sosnowskyi carries increased number of genes despite the absence of recent whole-genome duplications.</title>
        <authorList>
            <person name="Schelkunov M."/>
            <person name="Shtratnikova V."/>
            <person name="Makarenko M."/>
            <person name="Klepikova A."/>
            <person name="Omelchenko D."/>
            <person name="Novikova G."/>
            <person name="Obukhova E."/>
            <person name="Bogdanov V."/>
            <person name="Penin A."/>
            <person name="Logacheva M."/>
        </authorList>
    </citation>
    <scope>NUCLEOTIDE SEQUENCE</scope>
    <source>
        <strain evidence="1">Hsosn_3</strain>
        <tissue evidence="1">Leaf</tissue>
    </source>
</reference>
<dbReference type="EMBL" id="JAUIZM010000011">
    <property type="protein sequence ID" value="KAK1356995.1"/>
    <property type="molecule type" value="Genomic_DNA"/>
</dbReference>
<dbReference type="AlphaFoldDB" id="A0AAD8GZS4"/>
<reference evidence="1" key="2">
    <citation type="submission" date="2023-05" db="EMBL/GenBank/DDBJ databases">
        <authorList>
            <person name="Schelkunov M.I."/>
        </authorList>
    </citation>
    <scope>NUCLEOTIDE SEQUENCE</scope>
    <source>
        <strain evidence="1">Hsosn_3</strain>
        <tissue evidence="1">Leaf</tissue>
    </source>
</reference>
<comment type="caution">
    <text evidence="1">The sequence shown here is derived from an EMBL/GenBank/DDBJ whole genome shotgun (WGS) entry which is preliminary data.</text>
</comment>
<keyword evidence="2" id="KW-1185">Reference proteome</keyword>
<proteinExistence type="predicted"/>
<protein>
    <submittedName>
        <fullName evidence="1">Uncharacterized protein</fullName>
    </submittedName>
</protein>
<accession>A0AAD8GZS4</accession>